<dbReference type="InterPro" id="IPR010920">
    <property type="entry name" value="LSM_dom_sf"/>
</dbReference>
<gene>
    <name evidence="16" type="ORF">C4K68_21890</name>
</gene>
<dbReference type="SUPFAM" id="SSF50182">
    <property type="entry name" value="Sm-like ribonucleoproteins"/>
    <property type="match status" value="1"/>
</dbReference>
<dbReference type="PROSITE" id="PS01246">
    <property type="entry name" value="UPF0003"/>
    <property type="match status" value="1"/>
</dbReference>
<evidence type="ECO:0000256" key="2">
    <source>
        <dbReference type="ARBA" id="ARBA00008017"/>
    </source>
</evidence>
<feature type="transmembrane region" description="Helical" evidence="9">
    <location>
        <begin position="900"/>
        <end position="926"/>
    </location>
</feature>
<dbReference type="Pfam" id="PF12795">
    <property type="entry name" value="MscS_porin"/>
    <property type="match status" value="1"/>
</dbReference>
<dbReference type="GO" id="GO:0008381">
    <property type="term" value="F:mechanosensitive monoatomic ion channel activity"/>
    <property type="evidence" value="ECO:0007669"/>
    <property type="project" value="UniProtKB-ARBA"/>
</dbReference>
<evidence type="ECO:0000256" key="4">
    <source>
        <dbReference type="ARBA" id="ARBA00022692"/>
    </source>
</evidence>
<feature type="coiled-coil region" evidence="8">
    <location>
        <begin position="67"/>
        <end position="115"/>
    </location>
</feature>
<dbReference type="PANTHER" id="PTHR30347">
    <property type="entry name" value="POTASSIUM CHANNEL RELATED"/>
    <property type="match status" value="1"/>
</dbReference>
<evidence type="ECO:0000259" key="14">
    <source>
        <dbReference type="Pfam" id="PF21082"/>
    </source>
</evidence>
<evidence type="ECO:0000256" key="3">
    <source>
        <dbReference type="ARBA" id="ARBA00022475"/>
    </source>
</evidence>
<dbReference type="FunFam" id="1.10.287.1260:FF:000002">
    <property type="entry name" value="Potassium efflux system KefA"/>
    <property type="match status" value="1"/>
</dbReference>
<protein>
    <recommendedName>
        <fullName evidence="18">Mechanosensitive ion channel protein MscS</fullName>
    </recommendedName>
</protein>
<evidence type="ECO:0000259" key="13">
    <source>
        <dbReference type="Pfam" id="PF12795"/>
    </source>
</evidence>
<keyword evidence="4 9" id="KW-0812">Transmembrane</keyword>
<keyword evidence="3" id="KW-1003">Cell membrane</keyword>
<dbReference type="InterPro" id="IPR006686">
    <property type="entry name" value="MscS_channel_CS"/>
</dbReference>
<feature type="transmembrane region" description="Helical" evidence="9">
    <location>
        <begin position="631"/>
        <end position="650"/>
    </location>
</feature>
<feature type="transmembrane region" description="Helical" evidence="9">
    <location>
        <begin position="656"/>
        <end position="674"/>
    </location>
</feature>
<evidence type="ECO:0000256" key="10">
    <source>
        <dbReference type="SAM" id="SignalP"/>
    </source>
</evidence>
<dbReference type="Gene3D" id="3.30.70.100">
    <property type="match status" value="1"/>
</dbReference>
<dbReference type="InterPro" id="IPR024393">
    <property type="entry name" value="MscS_porin"/>
</dbReference>
<comment type="caution">
    <text evidence="16">The sequence shown here is derived from an EMBL/GenBank/DDBJ whole genome shotgun (WGS) entry which is preliminary data.</text>
</comment>
<evidence type="ECO:0000313" key="16">
    <source>
        <dbReference type="EMBL" id="PPC75287.1"/>
    </source>
</evidence>
<keyword evidence="8" id="KW-0175">Coiled coil</keyword>
<name>A0A2S5KKB5_9PROT</name>
<feature type="transmembrane region" description="Helical" evidence="9">
    <location>
        <begin position="932"/>
        <end position="961"/>
    </location>
</feature>
<feature type="signal peptide" evidence="10">
    <location>
        <begin position="1"/>
        <end position="37"/>
    </location>
</feature>
<evidence type="ECO:0000256" key="5">
    <source>
        <dbReference type="ARBA" id="ARBA00022729"/>
    </source>
</evidence>
<dbReference type="OrthoDB" id="9784565at2"/>
<evidence type="ECO:0000259" key="15">
    <source>
        <dbReference type="Pfam" id="PF21088"/>
    </source>
</evidence>
<proteinExistence type="inferred from homology"/>
<feature type="transmembrane region" description="Helical" evidence="9">
    <location>
        <begin position="582"/>
        <end position="600"/>
    </location>
</feature>
<dbReference type="InterPro" id="IPR023408">
    <property type="entry name" value="MscS_beta-dom_sf"/>
</dbReference>
<dbReference type="PANTHER" id="PTHR30347:SF9">
    <property type="entry name" value="MINICONDUCTANCE MECHANOSENSITIVE CHANNEL MSCM"/>
    <property type="match status" value="1"/>
</dbReference>
<dbReference type="InterPro" id="IPR049278">
    <property type="entry name" value="MS_channel_C"/>
</dbReference>
<dbReference type="Gene3D" id="1.10.287.1260">
    <property type="match status" value="1"/>
</dbReference>
<evidence type="ECO:0000313" key="17">
    <source>
        <dbReference type="Proteomes" id="UP000238196"/>
    </source>
</evidence>
<evidence type="ECO:0008006" key="18">
    <source>
        <dbReference type="Google" id="ProtNLM"/>
    </source>
</evidence>
<feature type="transmembrane region" description="Helical" evidence="9">
    <location>
        <begin position="727"/>
        <end position="751"/>
    </location>
</feature>
<evidence type="ECO:0000259" key="11">
    <source>
        <dbReference type="Pfam" id="PF00924"/>
    </source>
</evidence>
<dbReference type="Proteomes" id="UP000238196">
    <property type="component" value="Unassembled WGS sequence"/>
</dbReference>
<dbReference type="InterPro" id="IPR052702">
    <property type="entry name" value="MscS-like_channel"/>
</dbReference>
<evidence type="ECO:0000256" key="7">
    <source>
        <dbReference type="ARBA" id="ARBA00023136"/>
    </source>
</evidence>
<dbReference type="InterPro" id="IPR011066">
    <property type="entry name" value="MscS_channel_C_sf"/>
</dbReference>
<evidence type="ECO:0000259" key="12">
    <source>
        <dbReference type="Pfam" id="PF12794"/>
    </source>
</evidence>
<feature type="domain" description="Mechanosensitive ion channel MscS porin" evidence="13">
    <location>
        <begin position="51"/>
        <end position="284"/>
    </location>
</feature>
<comment type="subcellular location">
    <subcellularLocation>
        <location evidence="1">Cell membrane</location>
        <topology evidence="1">Multi-pass membrane protein</topology>
    </subcellularLocation>
</comment>
<dbReference type="SUPFAM" id="SSF82689">
    <property type="entry name" value="Mechanosensitive channel protein MscS (YggB), C-terminal domain"/>
    <property type="match status" value="1"/>
</dbReference>
<dbReference type="InterPro" id="IPR006685">
    <property type="entry name" value="MscS_channel_2nd"/>
</dbReference>
<keyword evidence="7 9" id="KW-0472">Membrane</keyword>
<reference evidence="16 17" key="1">
    <citation type="submission" date="2018-02" db="EMBL/GenBank/DDBJ databases">
        <title>novel marine gammaproteobacteria from coastal saline agro ecosystem.</title>
        <authorList>
            <person name="Krishnan R."/>
            <person name="Ramesh Kumar N."/>
        </authorList>
    </citation>
    <scope>NUCLEOTIDE SEQUENCE [LARGE SCALE GENOMIC DNA]</scope>
    <source>
        <strain evidence="16 17">228</strain>
    </source>
</reference>
<dbReference type="InterPro" id="IPR025692">
    <property type="entry name" value="MscS_IM_dom1"/>
</dbReference>
<feature type="transmembrane region" description="Helical" evidence="9">
    <location>
        <begin position="860"/>
        <end position="879"/>
    </location>
</feature>
<feature type="chain" id="PRO_5015564972" description="Mechanosensitive ion channel protein MscS" evidence="10">
    <location>
        <begin position="38"/>
        <end position="1129"/>
    </location>
</feature>
<feature type="coiled-coil region" evidence="8">
    <location>
        <begin position="358"/>
        <end position="385"/>
    </location>
</feature>
<feature type="transmembrane region" description="Helical" evidence="9">
    <location>
        <begin position="695"/>
        <end position="715"/>
    </location>
</feature>
<feature type="domain" description="Mechanosensitive ion channel transmembrane helices 2/3" evidence="15">
    <location>
        <begin position="906"/>
        <end position="947"/>
    </location>
</feature>
<dbReference type="SUPFAM" id="SSF82861">
    <property type="entry name" value="Mechanosensitive channel protein MscS (YggB), transmembrane region"/>
    <property type="match status" value="1"/>
</dbReference>
<evidence type="ECO:0000256" key="9">
    <source>
        <dbReference type="SAM" id="Phobius"/>
    </source>
</evidence>
<feature type="domain" description="Mechanosensitive ion channel MscS C-terminal" evidence="14">
    <location>
        <begin position="1022"/>
        <end position="1105"/>
    </location>
</feature>
<feature type="coiled-coil region" evidence="8">
    <location>
        <begin position="290"/>
        <end position="324"/>
    </location>
</feature>
<organism evidence="16 17">
    <name type="scientific">Proteobacteria bacterium 228</name>
    <dbReference type="NCBI Taxonomy" id="2083153"/>
    <lineage>
        <taxon>Bacteria</taxon>
        <taxon>Pseudomonadati</taxon>
        <taxon>Pseudomonadota</taxon>
    </lineage>
</organism>
<dbReference type="Pfam" id="PF12794">
    <property type="entry name" value="MscS_TM"/>
    <property type="match status" value="1"/>
</dbReference>
<dbReference type="EMBL" id="PRLP01000106">
    <property type="protein sequence ID" value="PPC75287.1"/>
    <property type="molecule type" value="Genomic_DNA"/>
</dbReference>
<dbReference type="FunFam" id="2.30.30.60:FF:000001">
    <property type="entry name" value="MscS Mechanosensitive ion channel"/>
    <property type="match status" value="1"/>
</dbReference>
<feature type="domain" description="Mechanosensitive ion channel inner membrane" evidence="12">
    <location>
        <begin position="507"/>
        <end position="845"/>
    </location>
</feature>
<accession>A0A2S5KKB5</accession>
<evidence type="ECO:0000256" key="1">
    <source>
        <dbReference type="ARBA" id="ARBA00004651"/>
    </source>
</evidence>
<dbReference type="GO" id="GO:0005886">
    <property type="term" value="C:plasma membrane"/>
    <property type="evidence" value="ECO:0007669"/>
    <property type="project" value="UniProtKB-SubCell"/>
</dbReference>
<keyword evidence="5 10" id="KW-0732">Signal</keyword>
<dbReference type="AlphaFoldDB" id="A0A2S5KKB5"/>
<dbReference type="Pfam" id="PF21088">
    <property type="entry name" value="MS_channel_1st"/>
    <property type="match status" value="1"/>
</dbReference>
<dbReference type="InterPro" id="IPR049142">
    <property type="entry name" value="MS_channel_1st"/>
</dbReference>
<evidence type="ECO:0000256" key="6">
    <source>
        <dbReference type="ARBA" id="ARBA00022989"/>
    </source>
</evidence>
<feature type="transmembrane region" description="Helical" evidence="9">
    <location>
        <begin position="542"/>
        <end position="562"/>
    </location>
</feature>
<feature type="transmembrane region" description="Helical" evidence="9">
    <location>
        <begin position="812"/>
        <end position="829"/>
    </location>
</feature>
<dbReference type="Pfam" id="PF21082">
    <property type="entry name" value="MS_channel_3rd"/>
    <property type="match status" value="1"/>
</dbReference>
<feature type="coiled-coil region" evidence="8">
    <location>
        <begin position="160"/>
        <end position="218"/>
    </location>
</feature>
<feature type="transmembrane region" description="Helical" evidence="9">
    <location>
        <begin position="501"/>
        <end position="521"/>
    </location>
</feature>
<keyword evidence="6 9" id="KW-1133">Transmembrane helix</keyword>
<dbReference type="Gene3D" id="2.30.30.60">
    <property type="match status" value="1"/>
</dbReference>
<comment type="similarity">
    <text evidence="2">Belongs to the MscS (TC 1.A.23) family.</text>
</comment>
<feature type="domain" description="Mechanosensitive ion channel MscS" evidence="11">
    <location>
        <begin position="949"/>
        <end position="1014"/>
    </location>
</feature>
<dbReference type="Pfam" id="PF00924">
    <property type="entry name" value="MS_channel_2nd"/>
    <property type="match status" value="1"/>
</dbReference>
<sequence length="1129" mass="128056">MSTANTVPSLRQAMLWPLLLMVFTLLCGTLLTGQAHADPDNYDPGKIAQRKLDALDANDTSTDTKQLRDLYNQAIQLSQDRQEYVDQANGYDQLLKNFAQQTRELQRQIDNFKSTPAPYEYDKNQSQLEQELSIRNADLYNLQNSLTTARNAVSALTSRSVTAREELNQRKAEMDQVNEQITQANRAGAADVLSEATMIMLSAKRNALTAELRMLELELLSVPNRATLAEQKRQLLELQTKDISTQVDTLQQQISLLRRQDTEKTVEANRKLTDQASDSPPLIKKQLELNQQLSDELSTMTSNIENAQKQADQIDGQSRMLTQRYQDLKKQLDLLKVSVAFGETLRSELRDLPPALPAKQLSDQLDQLQLKIYDYDQQLNQLDNRDVLLEQYQDDPEFQNLSEADRKTFTELLDVRKEILSKLSSSASSYVSVLAQVDLSNNQLQQQLQQFRSLIDEHLLWVPSARPVNFSWVMDCLVAVSALLMPHYWKSVVSSITPDTLSTTAALFMILLMLSLRRVAANRCDEVAAEIQGKLGKVTQDGFLLTLRLILVCAFYTLPWSVIQLTLAWYLHQISDSNLSYALQQALIVLSMLTGLHLLMRKFNRPNNLFIAHFNWPEVQVTLIRRVSRRLFPVALPSIFIIALTENNLGDDLRNTLGRMAFIILTIGLALYYWRVFKDRKVWVGQNPTASQRRLFLAVHWFFPLSQLVLLGLTLQGYYFSAMLMNIKLHLTCFAGFVCICIHSLAIRWLLIEERRLAFSRAKSKRAELLAQRAKEKEANPNSQVSSTEMSIDPPEENLIDLQTVSEQSRKVLNLLIMFGLVVVLWGIWSDLFTSLSFLDQIKLWDSSVTVNGSTELAPISLKAALLSLAVFLLTFVGVRNLPGVLELLILQRIELSPGTGYAITTLTKYILVLVGILVGFSILGFDWSKLQWLVAALGVGLGFGLQEIFANFISGLILLFEKPIRIGDTVTINGLSGTVTKIQIRATTIVDWDRKEIIVPNKTFITQQLVNWSLSDAITRIVVNIGVAYGTDTARAEYLILQAANECDLVLDNPLPEVFFTKFNNSTLDFELRYYVNELGHRLPSQHQILNRINNLFRTNNIEIAFPQMDIHIKRDWPTRIDKDAIGK</sequence>
<dbReference type="InterPro" id="IPR011014">
    <property type="entry name" value="MscS_channel_TM-2"/>
</dbReference>
<evidence type="ECO:0000256" key="8">
    <source>
        <dbReference type="SAM" id="Coils"/>
    </source>
</evidence>